<dbReference type="InterPro" id="IPR046532">
    <property type="entry name" value="DUF6597"/>
</dbReference>
<sequence length="324" mass="35041">MSVVVRDGAAARRARGGGGEDQRGACALRLRLAESPDPMASEDVRLRERAPHPLLRGAVQSYSSYEERHTASTEEHRLLPEANIDLVFHCGDARIEGRDGRLRPLPPVFVIGVRDEPARMVSRGLARVLGVRFHPWSALSLLEREADLRGTCTTVGAGLRALSERVGPLLERGACDAATRLIEGWLLARQRVGRPPAGPVAAAGHALHASHGGARVGALAGRLGLSVRQLERQFKRAAGLSPKALARLIRFSRATERLERDPDASLTALAFELGYADQAHFIREFRAFAGMSPGSYAGEVRRLSPRGEGARGARDVDRGEDTRG</sequence>
<name>A0A150TXT1_SORCE</name>
<evidence type="ECO:0000256" key="4">
    <source>
        <dbReference type="SAM" id="MobiDB-lite"/>
    </source>
</evidence>
<dbReference type="Pfam" id="PF12833">
    <property type="entry name" value="HTH_18"/>
    <property type="match status" value="1"/>
</dbReference>
<dbReference type="GO" id="GO:0043565">
    <property type="term" value="F:sequence-specific DNA binding"/>
    <property type="evidence" value="ECO:0007669"/>
    <property type="project" value="InterPro"/>
</dbReference>
<dbReference type="Pfam" id="PF20240">
    <property type="entry name" value="DUF6597"/>
    <property type="match status" value="1"/>
</dbReference>
<dbReference type="GO" id="GO:0003700">
    <property type="term" value="F:DNA-binding transcription factor activity"/>
    <property type="evidence" value="ECO:0007669"/>
    <property type="project" value="InterPro"/>
</dbReference>
<keyword evidence="3" id="KW-0804">Transcription</keyword>
<organism evidence="6 7">
    <name type="scientific">Sorangium cellulosum</name>
    <name type="common">Polyangium cellulosum</name>
    <dbReference type="NCBI Taxonomy" id="56"/>
    <lineage>
        <taxon>Bacteria</taxon>
        <taxon>Pseudomonadati</taxon>
        <taxon>Myxococcota</taxon>
        <taxon>Polyangia</taxon>
        <taxon>Polyangiales</taxon>
        <taxon>Polyangiaceae</taxon>
        <taxon>Sorangium</taxon>
    </lineage>
</organism>
<proteinExistence type="predicted"/>
<dbReference type="PANTHER" id="PTHR46796">
    <property type="entry name" value="HTH-TYPE TRANSCRIPTIONAL ACTIVATOR RHAS-RELATED"/>
    <property type="match status" value="1"/>
</dbReference>
<evidence type="ECO:0000256" key="1">
    <source>
        <dbReference type="ARBA" id="ARBA00023015"/>
    </source>
</evidence>
<dbReference type="AlphaFoldDB" id="A0A150TXT1"/>
<dbReference type="SUPFAM" id="SSF46689">
    <property type="entry name" value="Homeodomain-like"/>
    <property type="match status" value="1"/>
</dbReference>
<dbReference type="InterPro" id="IPR050204">
    <property type="entry name" value="AraC_XylS_family_regulators"/>
</dbReference>
<evidence type="ECO:0000259" key="5">
    <source>
        <dbReference type="PROSITE" id="PS01124"/>
    </source>
</evidence>
<accession>A0A150TXT1</accession>
<comment type="caution">
    <text evidence="6">The sequence shown here is derived from an EMBL/GenBank/DDBJ whole genome shotgun (WGS) entry which is preliminary data.</text>
</comment>
<dbReference type="InterPro" id="IPR009057">
    <property type="entry name" value="Homeodomain-like_sf"/>
</dbReference>
<dbReference type="InterPro" id="IPR018060">
    <property type="entry name" value="HTH_AraC"/>
</dbReference>
<gene>
    <name evidence="6" type="ORF">BE21_18235</name>
</gene>
<feature type="compositionally biased region" description="Basic and acidic residues" evidence="4">
    <location>
        <begin position="308"/>
        <end position="324"/>
    </location>
</feature>
<evidence type="ECO:0000313" key="6">
    <source>
        <dbReference type="EMBL" id="KYG09387.1"/>
    </source>
</evidence>
<dbReference type="PANTHER" id="PTHR46796:SF15">
    <property type="entry name" value="BLL1074 PROTEIN"/>
    <property type="match status" value="1"/>
</dbReference>
<keyword evidence="1" id="KW-0805">Transcription regulation</keyword>
<dbReference type="Proteomes" id="UP000075502">
    <property type="component" value="Unassembled WGS sequence"/>
</dbReference>
<dbReference type="SMART" id="SM00342">
    <property type="entry name" value="HTH_ARAC"/>
    <property type="match status" value="1"/>
</dbReference>
<feature type="region of interest" description="Disordered" evidence="4">
    <location>
        <begin position="299"/>
        <end position="324"/>
    </location>
</feature>
<feature type="domain" description="HTH araC/xylS-type" evidence="5">
    <location>
        <begin position="215"/>
        <end position="299"/>
    </location>
</feature>
<feature type="region of interest" description="Disordered" evidence="4">
    <location>
        <begin position="1"/>
        <end position="22"/>
    </location>
</feature>
<dbReference type="EMBL" id="JEME01000698">
    <property type="protein sequence ID" value="KYG09387.1"/>
    <property type="molecule type" value="Genomic_DNA"/>
</dbReference>
<evidence type="ECO:0000313" key="7">
    <source>
        <dbReference type="Proteomes" id="UP000075502"/>
    </source>
</evidence>
<keyword evidence="2" id="KW-0238">DNA-binding</keyword>
<dbReference type="PROSITE" id="PS01124">
    <property type="entry name" value="HTH_ARAC_FAMILY_2"/>
    <property type="match status" value="1"/>
</dbReference>
<evidence type="ECO:0000256" key="2">
    <source>
        <dbReference type="ARBA" id="ARBA00023125"/>
    </source>
</evidence>
<protein>
    <recommendedName>
        <fullName evidence="5">HTH araC/xylS-type domain-containing protein</fullName>
    </recommendedName>
</protein>
<evidence type="ECO:0000256" key="3">
    <source>
        <dbReference type="ARBA" id="ARBA00023163"/>
    </source>
</evidence>
<reference evidence="6 7" key="1">
    <citation type="submission" date="2014-02" db="EMBL/GenBank/DDBJ databases">
        <title>The small core and large imbalanced accessory genome model reveals a collaborative survival strategy of Sorangium cellulosum strains in nature.</title>
        <authorList>
            <person name="Han K."/>
            <person name="Peng R."/>
            <person name="Blom J."/>
            <person name="Li Y.-Z."/>
        </authorList>
    </citation>
    <scope>NUCLEOTIDE SEQUENCE [LARGE SCALE GENOMIC DNA]</scope>
    <source>
        <strain evidence="6 7">So0007-03</strain>
    </source>
</reference>
<dbReference type="Gene3D" id="1.10.10.60">
    <property type="entry name" value="Homeodomain-like"/>
    <property type="match status" value="1"/>
</dbReference>